<evidence type="ECO:0000256" key="2">
    <source>
        <dbReference type="ARBA" id="ARBA00022679"/>
    </source>
</evidence>
<dbReference type="Gene3D" id="3.40.30.10">
    <property type="entry name" value="Glutaredoxin"/>
    <property type="match status" value="1"/>
</dbReference>
<reference evidence="5 6" key="1">
    <citation type="journal article" date="2011" name="J. Bacteriol.">
        <title>Complete genome sequences of the chemolithoautotrophic Oligotropha carboxidovorans strains OM4 and OM5.</title>
        <authorList>
            <person name="Volland S."/>
            <person name="Rachinger M."/>
            <person name="Strittmatter A."/>
            <person name="Daniel R."/>
            <person name="Gottschalk G."/>
            <person name="Meyer O."/>
        </authorList>
    </citation>
    <scope>NUCLEOTIDE SEQUENCE [LARGE SCALE GENOMIC DNA]</scope>
    <source>
        <strain evidence="6">ATCC 49405 / DSM 1227 / KCTC 32145 / OM5</strain>
    </source>
</reference>
<organism evidence="5 6">
    <name type="scientific">Afipia carboxidovorans (strain ATCC 49405 / DSM 1227 / KCTC 32145 / OM5)</name>
    <name type="common">Oligotropha carboxidovorans</name>
    <dbReference type="NCBI Taxonomy" id="504832"/>
    <lineage>
        <taxon>Bacteria</taxon>
        <taxon>Pseudomonadati</taxon>
        <taxon>Pseudomonadota</taxon>
        <taxon>Alphaproteobacteria</taxon>
        <taxon>Hyphomicrobiales</taxon>
        <taxon>Nitrobacteraceae</taxon>
        <taxon>Afipia</taxon>
    </lineage>
</organism>
<dbReference type="KEGG" id="oca:OCAR_6787"/>
<dbReference type="KEGG" id="ocg:OCA5_c12890"/>
<name>B6JH19_AFIC5</name>
<dbReference type="AlphaFoldDB" id="B6JH19"/>
<dbReference type="PROSITE" id="PS50405">
    <property type="entry name" value="GST_CTER"/>
    <property type="match status" value="1"/>
</dbReference>
<dbReference type="PANTHER" id="PTHR44051:SF19">
    <property type="entry name" value="DISULFIDE-BOND OXIDOREDUCTASE YFCG"/>
    <property type="match status" value="1"/>
</dbReference>
<dbReference type="OrthoDB" id="9810080at2"/>
<keyword evidence="6" id="KW-1185">Reference proteome</keyword>
<comment type="similarity">
    <text evidence="1">Belongs to the GST superfamily.</text>
</comment>
<dbReference type="InterPro" id="IPR036282">
    <property type="entry name" value="Glutathione-S-Trfase_C_sf"/>
</dbReference>
<gene>
    <name evidence="5" type="ordered locus">OCA5_c12890</name>
</gene>
<dbReference type="GO" id="GO:0016740">
    <property type="term" value="F:transferase activity"/>
    <property type="evidence" value="ECO:0007669"/>
    <property type="project" value="UniProtKB-KW"/>
</dbReference>
<dbReference type="InterPro" id="IPR010987">
    <property type="entry name" value="Glutathione-S-Trfase_C-like"/>
</dbReference>
<dbReference type="eggNOG" id="COG0625">
    <property type="taxonomic scope" value="Bacteria"/>
</dbReference>
<dbReference type="SFLD" id="SFLDG01150">
    <property type="entry name" value="Main.1:_Beta-like"/>
    <property type="match status" value="1"/>
</dbReference>
<dbReference type="CDD" id="cd03047">
    <property type="entry name" value="GST_N_2"/>
    <property type="match status" value="1"/>
</dbReference>
<feature type="domain" description="GST C-terminal" evidence="4">
    <location>
        <begin position="87"/>
        <end position="207"/>
    </location>
</feature>
<dbReference type="PROSITE" id="PS50404">
    <property type="entry name" value="GST_NTER"/>
    <property type="match status" value="1"/>
</dbReference>
<dbReference type="SUPFAM" id="SSF52833">
    <property type="entry name" value="Thioredoxin-like"/>
    <property type="match status" value="1"/>
</dbReference>
<dbReference type="Gene3D" id="1.20.1050.10">
    <property type="match status" value="1"/>
</dbReference>
<protein>
    <submittedName>
        <fullName evidence="5">Glutathione S-transferase</fullName>
    </submittedName>
</protein>
<dbReference type="SUPFAM" id="SSF47616">
    <property type="entry name" value="GST C-terminal domain-like"/>
    <property type="match status" value="1"/>
</dbReference>
<dbReference type="InterPro" id="IPR040079">
    <property type="entry name" value="Glutathione_S-Trfase"/>
</dbReference>
<evidence type="ECO:0000313" key="5">
    <source>
        <dbReference type="EMBL" id="AEI06005.1"/>
    </source>
</evidence>
<dbReference type="HOGENOM" id="CLU_011226_6_2_5"/>
<dbReference type="STRING" id="504832.OCA5_c12890"/>
<dbReference type="EMBL" id="CP002826">
    <property type="protein sequence ID" value="AEI06005.1"/>
    <property type="molecule type" value="Genomic_DNA"/>
</dbReference>
<feature type="domain" description="GST N-terminal" evidence="3">
    <location>
        <begin position="1"/>
        <end position="81"/>
    </location>
</feature>
<dbReference type="InterPro" id="IPR004045">
    <property type="entry name" value="Glutathione_S-Trfase_N"/>
</dbReference>
<dbReference type="PANTHER" id="PTHR44051">
    <property type="entry name" value="GLUTATHIONE S-TRANSFERASE-RELATED"/>
    <property type="match status" value="1"/>
</dbReference>
<keyword evidence="2 5" id="KW-0808">Transferase</keyword>
<evidence type="ECO:0000313" key="6">
    <source>
        <dbReference type="Proteomes" id="UP000007730"/>
    </source>
</evidence>
<dbReference type="SFLD" id="SFLDS00019">
    <property type="entry name" value="Glutathione_Transferase_(cytos"/>
    <property type="match status" value="1"/>
</dbReference>
<dbReference type="PATRIC" id="fig|504832.7.peg.1369"/>
<dbReference type="FunFam" id="3.40.30.10:FF:000039">
    <property type="entry name" value="Glutathione S-transferase domain"/>
    <property type="match status" value="1"/>
</dbReference>
<dbReference type="RefSeq" id="WP_012563924.1">
    <property type="nucleotide sequence ID" value="NC_011386.1"/>
</dbReference>
<evidence type="ECO:0000259" key="3">
    <source>
        <dbReference type="PROSITE" id="PS50404"/>
    </source>
</evidence>
<dbReference type="InterPro" id="IPR036249">
    <property type="entry name" value="Thioredoxin-like_sf"/>
</dbReference>
<dbReference type="Pfam" id="PF13409">
    <property type="entry name" value="GST_N_2"/>
    <property type="match status" value="1"/>
</dbReference>
<dbReference type="SFLD" id="SFLDG00358">
    <property type="entry name" value="Main_(cytGST)"/>
    <property type="match status" value="1"/>
</dbReference>
<dbReference type="Proteomes" id="UP000007730">
    <property type="component" value="Chromosome"/>
</dbReference>
<evidence type="ECO:0000259" key="4">
    <source>
        <dbReference type="PROSITE" id="PS50405"/>
    </source>
</evidence>
<evidence type="ECO:0000256" key="1">
    <source>
        <dbReference type="ARBA" id="ARBA00007409"/>
    </source>
</evidence>
<accession>B6JH19</accession>
<proteinExistence type="inferred from homology"/>
<sequence length="207" mass="22400">MIRLLGRADSSNVRKVLWAAAEMELALAREDYGGPFGKTDTPDYRTMNPNGLVPTLVDGDVTIWESNTIIRYLAAAYAPGKNFGGRDAASAARIGQWMDWQLGTLNPPLHTIFLQIVRLGDKRDEKVVQASTDSVNKLLDGVLAKALPREGFLLGAGVTAADVCIGAMLHRYVSLLGSDALDQRVAAYHQALSQRPGFKTHVAIGKP</sequence>